<dbReference type="AlphaFoldDB" id="A0A4U9VQR6"/>
<organism evidence="1">
    <name type="scientific">Serratia fonticola</name>
    <dbReference type="NCBI Taxonomy" id="47917"/>
    <lineage>
        <taxon>Bacteria</taxon>
        <taxon>Pseudomonadati</taxon>
        <taxon>Pseudomonadota</taxon>
        <taxon>Gammaproteobacteria</taxon>
        <taxon>Enterobacterales</taxon>
        <taxon>Yersiniaceae</taxon>
        <taxon>Serratia</taxon>
    </lineage>
</organism>
<name>A0A4U9VQR6_SERFO</name>
<reference evidence="1" key="1">
    <citation type="submission" date="2019-05" db="EMBL/GenBank/DDBJ databases">
        <authorList>
            <consortium name="Pathogen Informatics"/>
        </authorList>
    </citation>
    <scope>NUCLEOTIDE SEQUENCE [LARGE SCALE GENOMIC DNA]</scope>
    <source>
        <strain evidence="1">NCTC12965</strain>
    </source>
</reference>
<gene>
    <name evidence="1" type="ORF">NCTC12965_05720</name>
</gene>
<proteinExistence type="predicted"/>
<evidence type="ECO:0000313" key="1">
    <source>
        <dbReference type="EMBL" id="VTR48743.1"/>
    </source>
</evidence>
<protein>
    <submittedName>
        <fullName evidence="1">Uncharacterized protein</fullName>
    </submittedName>
</protein>
<accession>A0A4U9VQR6</accession>
<dbReference type="EMBL" id="CABEEZ010000118">
    <property type="protein sequence ID" value="VTR48743.1"/>
    <property type="molecule type" value="Genomic_DNA"/>
</dbReference>
<sequence>MDLAFCSKQPDSIVTTRALAADHWLRLASERLKKFIDLSLRGGC</sequence>